<dbReference type="SUPFAM" id="SSF48371">
    <property type="entry name" value="ARM repeat"/>
    <property type="match status" value="1"/>
</dbReference>
<evidence type="ECO:0000256" key="2">
    <source>
        <dbReference type="ARBA" id="ARBA00004496"/>
    </source>
</evidence>
<evidence type="ECO:0000256" key="4">
    <source>
        <dbReference type="ARBA" id="ARBA00022448"/>
    </source>
</evidence>
<evidence type="ECO:0000313" key="9">
    <source>
        <dbReference type="EMBL" id="KAF6154763.1"/>
    </source>
</evidence>
<dbReference type="AlphaFoldDB" id="A0A7J7MIN9"/>
<comment type="caution">
    <text evidence="9">The sequence shown here is derived from an EMBL/GenBank/DDBJ whole genome shotgun (WGS) entry which is preliminary data.</text>
</comment>
<keyword evidence="4" id="KW-0813">Transport</keyword>
<dbReference type="PANTHER" id="PTHR12596:SF1">
    <property type="entry name" value="EXPORTIN-4"/>
    <property type="match status" value="1"/>
</dbReference>
<dbReference type="OrthoDB" id="1701549at2759"/>
<keyword evidence="10" id="KW-1185">Reference proteome</keyword>
<dbReference type="GO" id="GO:0005643">
    <property type="term" value="C:nuclear pore"/>
    <property type="evidence" value="ECO:0007669"/>
    <property type="project" value="TreeGrafter"/>
</dbReference>
<dbReference type="Proteomes" id="UP000541444">
    <property type="component" value="Unassembled WGS sequence"/>
</dbReference>
<keyword evidence="6" id="KW-0653">Protein transport</keyword>
<proteinExistence type="inferred from homology"/>
<dbReference type="EMBL" id="JACGCM010001456">
    <property type="protein sequence ID" value="KAF6154763.1"/>
    <property type="molecule type" value="Genomic_DNA"/>
</dbReference>
<dbReference type="GO" id="GO:0005737">
    <property type="term" value="C:cytoplasm"/>
    <property type="evidence" value="ECO:0007669"/>
    <property type="project" value="UniProtKB-SubCell"/>
</dbReference>
<evidence type="ECO:0000256" key="3">
    <source>
        <dbReference type="ARBA" id="ARBA00009466"/>
    </source>
</evidence>
<evidence type="ECO:0000256" key="7">
    <source>
        <dbReference type="ARBA" id="ARBA00023242"/>
    </source>
</evidence>
<reference evidence="9 10" key="1">
    <citation type="journal article" date="2020" name="IScience">
        <title>Genome Sequencing of the Endangered Kingdonia uniflora (Circaeasteraceae, Ranunculales) Reveals Potential Mechanisms of Evolutionary Specialization.</title>
        <authorList>
            <person name="Sun Y."/>
            <person name="Deng T."/>
            <person name="Zhang A."/>
            <person name="Moore M.J."/>
            <person name="Landis J.B."/>
            <person name="Lin N."/>
            <person name="Zhang H."/>
            <person name="Zhang X."/>
            <person name="Huang J."/>
            <person name="Zhang X."/>
            <person name="Sun H."/>
            <person name="Wang H."/>
        </authorList>
    </citation>
    <scope>NUCLEOTIDE SEQUENCE [LARGE SCALE GENOMIC DNA]</scope>
    <source>
        <strain evidence="9">TB1705</strain>
        <tissue evidence="9">Leaf</tissue>
    </source>
</reference>
<gene>
    <name evidence="9" type="ORF">GIB67_032375</name>
</gene>
<dbReference type="Gene3D" id="1.25.10.10">
    <property type="entry name" value="Leucine-rich Repeat Variant"/>
    <property type="match status" value="1"/>
</dbReference>
<evidence type="ECO:0000256" key="1">
    <source>
        <dbReference type="ARBA" id="ARBA00004123"/>
    </source>
</evidence>
<dbReference type="GO" id="GO:0005049">
    <property type="term" value="F:nuclear export signal receptor activity"/>
    <property type="evidence" value="ECO:0007669"/>
    <property type="project" value="InterPro"/>
</dbReference>
<dbReference type="PANTHER" id="PTHR12596">
    <property type="entry name" value="EXPORTIN 4,7-RELATED"/>
    <property type="match status" value="1"/>
</dbReference>
<protein>
    <recommendedName>
        <fullName evidence="8">Exportin-4</fullName>
    </recommendedName>
</protein>
<evidence type="ECO:0000256" key="8">
    <source>
        <dbReference type="ARBA" id="ARBA00040444"/>
    </source>
</evidence>
<dbReference type="InterPro" id="IPR011989">
    <property type="entry name" value="ARM-like"/>
</dbReference>
<sequence>MHINPSVAEATILSLRQSPQAYQTCQFILENSQDANARFQAAAAIRDVAIKEWGFLSANDKIRLIRHSLIFCLCYVMQHSRSTDGYVQAKVSAVGAQFLKRGWLDFTVTEKEAFLSEVKQAVVGVHGVHAQFIGINFLDSIVSEFSPSTSSPMGLPREFHEKCRTSLELNYLKIFHCWAQEAALSVTNIVLECDTSASEVKVCSAALHLMFNILNWDFRCKRNTVKSAKNRIDVFSSGVGRETQLLNKSDCVLPGPTWRDSLISSGHISWLLGLYGILRQKFLGDGYWLDSPLAVSARKLIIQLCSLTGTIFPSGNIPYALSFCH</sequence>
<evidence type="ECO:0000256" key="6">
    <source>
        <dbReference type="ARBA" id="ARBA00022927"/>
    </source>
</evidence>
<evidence type="ECO:0000313" key="10">
    <source>
        <dbReference type="Proteomes" id="UP000541444"/>
    </source>
</evidence>
<dbReference type="InterPro" id="IPR044189">
    <property type="entry name" value="XPO4/7-like"/>
</dbReference>
<name>A0A7J7MIN9_9MAGN</name>
<evidence type="ECO:0000256" key="5">
    <source>
        <dbReference type="ARBA" id="ARBA00022490"/>
    </source>
</evidence>
<organism evidence="9 10">
    <name type="scientific">Kingdonia uniflora</name>
    <dbReference type="NCBI Taxonomy" id="39325"/>
    <lineage>
        <taxon>Eukaryota</taxon>
        <taxon>Viridiplantae</taxon>
        <taxon>Streptophyta</taxon>
        <taxon>Embryophyta</taxon>
        <taxon>Tracheophyta</taxon>
        <taxon>Spermatophyta</taxon>
        <taxon>Magnoliopsida</taxon>
        <taxon>Ranunculales</taxon>
        <taxon>Circaeasteraceae</taxon>
        <taxon>Kingdonia</taxon>
    </lineage>
</organism>
<dbReference type="InterPro" id="IPR016024">
    <property type="entry name" value="ARM-type_fold"/>
</dbReference>
<keyword evidence="5" id="KW-0963">Cytoplasm</keyword>
<comment type="subcellular location">
    <subcellularLocation>
        <location evidence="2">Cytoplasm</location>
    </subcellularLocation>
    <subcellularLocation>
        <location evidence="1">Nucleus</location>
    </subcellularLocation>
</comment>
<keyword evidence="7" id="KW-0539">Nucleus</keyword>
<dbReference type="GO" id="GO:0006611">
    <property type="term" value="P:protein export from nucleus"/>
    <property type="evidence" value="ECO:0007669"/>
    <property type="project" value="TreeGrafter"/>
</dbReference>
<comment type="similarity">
    <text evidence="3">Belongs to the exportin family.</text>
</comment>
<accession>A0A7J7MIN9</accession>